<reference evidence="3" key="1">
    <citation type="submission" date="2021-11" db="EMBL/GenBank/DDBJ databases">
        <authorList>
            <person name="Islam A."/>
            <person name="Islam S."/>
            <person name="Flora M.S."/>
            <person name="Rahman M."/>
            <person name="Ziaur R.M."/>
            <person name="Epstein J.H."/>
            <person name="Hassan M."/>
            <person name="Klassen M."/>
            <person name="Woodard K."/>
            <person name="Webb A."/>
            <person name="Webby R.J."/>
            <person name="El Zowalaty M.E."/>
        </authorList>
    </citation>
    <scope>NUCLEOTIDE SEQUENCE</scope>
    <source>
        <strain evidence="3">Pbs3</strain>
    </source>
</reference>
<dbReference type="NCBIfam" id="TIGR00449">
    <property type="entry name" value="tgt_general"/>
    <property type="match status" value="2"/>
</dbReference>
<evidence type="ECO:0000313" key="4">
    <source>
        <dbReference type="Proteomes" id="UP001160483"/>
    </source>
</evidence>
<comment type="caution">
    <text evidence="3">The sequence shown here is derived from an EMBL/GenBank/DDBJ whole genome shotgun (WGS) entry which is preliminary data.</text>
</comment>
<proteinExistence type="predicted"/>
<feature type="domain" description="tRNA-guanine(15) transglycosylase-like" evidence="2">
    <location>
        <begin position="1"/>
        <end position="166"/>
    </location>
</feature>
<dbReference type="GO" id="GO:0005829">
    <property type="term" value="C:cytosol"/>
    <property type="evidence" value="ECO:0007669"/>
    <property type="project" value="TreeGrafter"/>
</dbReference>
<dbReference type="GO" id="GO:0006400">
    <property type="term" value="P:tRNA modification"/>
    <property type="evidence" value="ECO:0007669"/>
    <property type="project" value="InterPro"/>
</dbReference>
<name>A0AAU9KU54_9STRA</name>
<protein>
    <recommendedName>
        <fullName evidence="2">tRNA-guanine(15) transglycosylase-like domain-containing protein</fullName>
    </recommendedName>
</protein>
<keyword evidence="1" id="KW-0862">Zinc</keyword>
<dbReference type="PANTHER" id="PTHR43530">
    <property type="entry name" value="QUEUINE TRNA-RIBOSYLTRANSFERASE CATALYTIC SUBUNIT 1"/>
    <property type="match status" value="1"/>
</dbReference>
<organism evidence="3 4">
    <name type="scientific">Peronospora belbahrii</name>
    <dbReference type="NCBI Taxonomy" id="622444"/>
    <lineage>
        <taxon>Eukaryota</taxon>
        <taxon>Sar</taxon>
        <taxon>Stramenopiles</taxon>
        <taxon>Oomycota</taxon>
        <taxon>Peronosporomycetes</taxon>
        <taxon>Peronosporales</taxon>
        <taxon>Peronosporaceae</taxon>
        <taxon>Peronospora</taxon>
    </lineage>
</organism>
<accession>A0AAU9KU54</accession>
<dbReference type="Pfam" id="PF01702">
    <property type="entry name" value="TGT"/>
    <property type="match status" value="1"/>
</dbReference>
<evidence type="ECO:0000256" key="1">
    <source>
        <dbReference type="ARBA" id="ARBA00022833"/>
    </source>
</evidence>
<dbReference type="EMBL" id="CAKKTJ010000165">
    <property type="protein sequence ID" value="CAH0476900.1"/>
    <property type="molecule type" value="Genomic_DNA"/>
</dbReference>
<dbReference type="Gene3D" id="3.20.20.105">
    <property type="entry name" value="Queuine tRNA-ribosyltransferase-like"/>
    <property type="match status" value="2"/>
</dbReference>
<dbReference type="InterPro" id="IPR036511">
    <property type="entry name" value="TGT-like_sf"/>
</dbReference>
<dbReference type="GO" id="GO:0008479">
    <property type="term" value="F:tRNA-guanosine(34) queuine transglycosylase activity"/>
    <property type="evidence" value="ECO:0007669"/>
    <property type="project" value="TreeGrafter"/>
</dbReference>
<dbReference type="SUPFAM" id="SSF51713">
    <property type="entry name" value="tRNA-guanine transglycosylase"/>
    <property type="match status" value="1"/>
</dbReference>
<dbReference type="PANTHER" id="PTHR43530:SF1">
    <property type="entry name" value="QUEUINE TRNA-RIBOSYLTRANSFERASE CATALYTIC SUBUNIT 1"/>
    <property type="match status" value="1"/>
</dbReference>
<dbReference type="Proteomes" id="UP001160483">
    <property type="component" value="Unassembled WGS sequence"/>
</dbReference>
<dbReference type="InterPro" id="IPR002616">
    <property type="entry name" value="tRNA_ribo_trans-like"/>
</dbReference>
<gene>
    <name evidence="3" type="ORF">PBS003_LOCUS3664</name>
</gene>
<dbReference type="AlphaFoldDB" id="A0AAU9KU54"/>
<sequence>MHWSCNLLTDSGGFQMVSLSRLCHGSEHGIKFESSIDGATMVLRPEASIAPQNEIGADLIMALDDVASSLTVNDKRFQEACERTVRWLDRCLKAHANPEKQNLFGIVQGGLDLSHGGLRDQCLDELIKRDLPGYAIGGLAGGELKDAFWKVVAKCTAQLPENKPRCTASFGTAIVPSGLLKLKSAKCEHDERPIDDTCECFVCKKYTRAYLRVLLKEETFGESENTTGSINAHLITYHNVTYMLNHLDNLSSTISLKSLSGILCYSSFQSVTVLNGLSMPWHQL</sequence>
<evidence type="ECO:0000313" key="3">
    <source>
        <dbReference type="EMBL" id="CAH0476900.1"/>
    </source>
</evidence>
<evidence type="ECO:0000259" key="2">
    <source>
        <dbReference type="Pfam" id="PF01702"/>
    </source>
</evidence>